<evidence type="ECO:0000313" key="1">
    <source>
        <dbReference type="EMBL" id="RDY00828.1"/>
    </source>
</evidence>
<keyword evidence="2" id="KW-1185">Reference proteome</keyword>
<reference evidence="1" key="1">
    <citation type="submission" date="2018-05" db="EMBL/GenBank/DDBJ databases">
        <title>Draft genome of Mucuna pruriens seed.</title>
        <authorList>
            <person name="Nnadi N.E."/>
            <person name="Vos R."/>
            <person name="Hasami M.H."/>
            <person name="Devisetty U.K."/>
            <person name="Aguiy J.C."/>
        </authorList>
    </citation>
    <scope>NUCLEOTIDE SEQUENCE [LARGE SCALE GENOMIC DNA]</scope>
    <source>
        <strain evidence="1">JCA_2017</strain>
    </source>
</reference>
<name>A0A371HDF4_MUCPR</name>
<feature type="non-terminal residue" evidence="1">
    <location>
        <position position="1"/>
    </location>
</feature>
<gene>
    <name evidence="1" type="ORF">CR513_15938</name>
</gene>
<evidence type="ECO:0000313" key="2">
    <source>
        <dbReference type="Proteomes" id="UP000257109"/>
    </source>
</evidence>
<sequence>MGSAKSYLSMFSDVLDGRTSPFTRLKNFELKKDRSSSSHVIPTNVKTYLFSGSPGFNFIGKEGAKQSN</sequence>
<dbReference type="Proteomes" id="UP000257109">
    <property type="component" value="Unassembled WGS sequence"/>
</dbReference>
<dbReference type="AlphaFoldDB" id="A0A371HDF4"/>
<dbReference type="OrthoDB" id="1455993at2759"/>
<proteinExistence type="predicted"/>
<accession>A0A371HDF4</accession>
<dbReference type="EMBL" id="QJKJ01002894">
    <property type="protein sequence ID" value="RDY00828.1"/>
    <property type="molecule type" value="Genomic_DNA"/>
</dbReference>
<comment type="caution">
    <text evidence="1">The sequence shown here is derived from an EMBL/GenBank/DDBJ whole genome shotgun (WGS) entry which is preliminary data.</text>
</comment>
<protein>
    <submittedName>
        <fullName evidence="1">Uncharacterized protein</fullName>
    </submittedName>
</protein>
<organism evidence="1 2">
    <name type="scientific">Mucuna pruriens</name>
    <name type="common">Velvet bean</name>
    <name type="synonym">Dolichos pruriens</name>
    <dbReference type="NCBI Taxonomy" id="157652"/>
    <lineage>
        <taxon>Eukaryota</taxon>
        <taxon>Viridiplantae</taxon>
        <taxon>Streptophyta</taxon>
        <taxon>Embryophyta</taxon>
        <taxon>Tracheophyta</taxon>
        <taxon>Spermatophyta</taxon>
        <taxon>Magnoliopsida</taxon>
        <taxon>eudicotyledons</taxon>
        <taxon>Gunneridae</taxon>
        <taxon>Pentapetalae</taxon>
        <taxon>rosids</taxon>
        <taxon>fabids</taxon>
        <taxon>Fabales</taxon>
        <taxon>Fabaceae</taxon>
        <taxon>Papilionoideae</taxon>
        <taxon>50 kb inversion clade</taxon>
        <taxon>NPAAA clade</taxon>
        <taxon>indigoferoid/millettioid clade</taxon>
        <taxon>Phaseoleae</taxon>
        <taxon>Mucuna</taxon>
    </lineage>
</organism>